<evidence type="ECO:0000313" key="2">
    <source>
        <dbReference type="EMBL" id="KKC99303.1"/>
    </source>
</evidence>
<keyword evidence="1" id="KW-0472">Membrane</keyword>
<protein>
    <recommendedName>
        <fullName evidence="4">DUF2254 domain-containing protein</fullName>
    </recommendedName>
</protein>
<dbReference type="InterPro" id="IPR018723">
    <property type="entry name" value="DUF2254_membrane"/>
</dbReference>
<dbReference type="AlphaFoldDB" id="A0A0F5VB06"/>
<keyword evidence="1" id="KW-0812">Transmembrane</keyword>
<feature type="transmembrane region" description="Helical" evidence="1">
    <location>
        <begin position="15"/>
        <end position="35"/>
    </location>
</feature>
<dbReference type="STRING" id="265726.KY46_13000"/>
<dbReference type="RefSeq" id="WP_046221075.1">
    <property type="nucleotide sequence ID" value="NZ_JWYV01000011.1"/>
</dbReference>
<dbReference type="Pfam" id="PF10011">
    <property type="entry name" value="DUF2254"/>
    <property type="match status" value="1"/>
</dbReference>
<proteinExistence type="predicted"/>
<keyword evidence="1" id="KW-1133">Transmembrane helix</keyword>
<dbReference type="OrthoDB" id="2955631at2"/>
<comment type="caution">
    <text evidence="2">The sequence shown here is derived from an EMBL/GenBank/DDBJ whole genome shotgun (WGS) entry which is preliminary data.</text>
</comment>
<organism evidence="2 3">
    <name type="scientific">Photobacterium halotolerans</name>
    <dbReference type="NCBI Taxonomy" id="265726"/>
    <lineage>
        <taxon>Bacteria</taxon>
        <taxon>Pseudomonadati</taxon>
        <taxon>Pseudomonadota</taxon>
        <taxon>Gammaproteobacteria</taxon>
        <taxon>Vibrionales</taxon>
        <taxon>Vibrionaceae</taxon>
        <taxon>Photobacterium</taxon>
    </lineage>
</organism>
<evidence type="ECO:0000313" key="3">
    <source>
        <dbReference type="Proteomes" id="UP000033633"/>
    </source>
</evidence>
<reference evidence="2 3" key="1">
    <citation type="submission" date="2014-12" db="EMBL/GenBank/DDBJ databases">
        <title>Mercury Reductase activity and rhizosphere competence traits in the genome of root associated Photobacterium halotolerans MELD1.</title>
        <authorList>
            <person name="Mathew D.C."/>
            <person name="Huang C.-C."/>
        </authorList>
    </citation>
    <scope>NUCLEOTIDE SEQUENCE [LARGE SCALE GENOMIC DNA]</scope>
    <source>
        <strain evidence="2 3">MELD1</strain>
    </source>
</reference>
<feature type="transmembrane region" description="Helical" evidence="1">
    <location>
        <begin position="109"/>
        <end position="128"/>
    </location>
</feature>
<sequence length="438" mass="48380">MKTHWLNRWEAVRSSFWFVPAMMVIIAIGLARIVVTLDHQLVHCSLTLPDVGFTGGAEGARSVLSTIAGSMVTVAGVAFSITIVALTLASSQFGPRLLRNFMRDPGNQYVLGTFIATFIYCLLVLSSVTHANGDAFVPRIAVNLALLLALFNVAVLIYFIHHVATSIQADNVVNGVYEELNQHIEHFFPDELGDSEPEPVQGDRNPTGLFHHVVAADSEGYLQAVDRQCLCQLAQQFDCRIELGYRAGEFIVKGGSIAVVQSDAEPEESLDAQLLDCMIVGKLRTPEQDPEFAVHQLVEVAVRALSPGINDPFTAMTCVDRLSAVLCTLTGRSFHSARWYDDDGQLRLEERPLTFTGILNAAFDQIRQHGKSDTAVTIRLLESLARIASYCRTSEQQDAVRRQAEMILRSSQDCLSEAQDLADIDQRFQAIQDELRQC</sequence>
<evidence type="ECO:0000256" key="1">
    <source>
        <dbReference type="SAM" id="Phobius"/>
    </source>
</evidence>
<dbReference type="PATRIC" id="fig|265726.11.peg.819"/>
<accession>A0A0F5VB06</accession>
<dbReference type="Proteomes" id="UP000033633">
    <property type="component" value="Unassembled WGS sequence"/>
</dbReference>
<feature type="transmembrane region" description="Helical" evidence="1">
    <location>
        <begin position="140"/>
        <end position="160"/>
    </location>
</feature>
<keyword evidence="3" id="KW-1185">Reference proteome</keyword>
<gene>
    <name evidence="2" type="ORF">KY46_13000</name>
</gene>
<dbReference type="EMBL" id="JWYV01000011">
    <property type="protein sequence ID" value="KKC99303.1"/>
    <property type="molecule type" value="Genomic_DNA"/>
</dbReference>
<feature type="transmembrane region" description="Helical" evidence="1">
    <location>
        <begin position="67"/>
        <end position="89"/>
    </location>
</feature>
<evidence type="ECO:0008006" key="4">
    <source>
        <dbReference type="Google" id="ProtNLM"/>
    </source>
</evidence>
<name>A0A0F5VB06_9GAMM</name>